<proteinExistence type="predicted"/>
<evidence type="ECO:0000313" key="1">
    <source>
        <dbReference type="EMBL" id="KKK84025.1"/>
    </source>
</evidence>
<reference evidence="1" key="1">
    <citation type="journal article" date="2015" name="Nature">
        <title>Complex archaea that bridge the gap between prokaryotes and eukaryotes.</title>
        <authorList>
            <person name="Spang A."/>
            <person name="Saw J.H."/>
            <person name="Jorgensen S.L."/>
            <person name="Zaremba-Niedzwiedzka K."/>
            <person name="Martijn J."/>
            <person name="Lind A.E."/>
            <person name="van Eijk R."/>
            <person name="Schleper C."/>
            <person name="Guy L."/>
            <person name="Ettema T.J."/>
        </authorList>
    </citation>
    <scope>NUCLEOTIDE SEQUENCE</scope>
</reference>
<organism evidence="1">
    <name type="scientific">marine sediment metagenome</name>
    <dbReference type="NCBI Taxonomy" id="412755"/>
    <lineage>
        <taxon>unclassified sequences</taxon>
        <taxon>metagenomes</taxon>
        <taxon>ecological metagenomes</taxon>
    </lineage>
</organism>
<gene>
    <name evidence="1" type="ORF">LCGC14_2787530</name>
</gene>
<protein>
    <submittedName>
        <fullName evidence="1">Uncharacterized protein</fullName>
    </submittedName>
</protein>
<name>A0A0F8ZDK5_9ZZZZ</name>
<accession>A0A0F8ZDK5</accession>
<dbReference type="AlphaFoldDB" id="A0A0F8ZDK5"/>
<comment type="caution">
    <text evidence="1">The sequence shown here is derived from an EMBL/GenBank/DDBJ whole genome shotgun (WGS) entry which is preliminary data.</text>
</comment>
<dbReference type="EMBL" id="LAZR01051962">
    <property type="protein sequence ID" value="KKK84025.1"/>
    <property type="molecule type" value="Genomic_DNA"/>
</dbReference>
<sequence>MSKKETIDVEKAAEELHELIREADVDTIAVLYENAFGAVNECWPSEDDPDLLVIEYVEGCEPNDM</sequence>